<dbReference type="GO" id="GO:0005886">
    <property type="term" value="C:plasma membrane"/>
    <property type="evidence" value="ECO:0007669"/>
    <property type="project" value="UniProtKB-SubCell"/>
</dbReference>
<comment type="subcellular location">
    <subcellularLocation>
        <location evidence="1">Cell membrane</location>
        <topology evidence="1">Multi-pass membrane protein</topology>
    </subcellularLocation>
</comment>
<organism evidence="10">
    <name type="scientific">uncultured Eubacteriales bacterium</name>
    <dbReference type="NCBI Taxonomy" id="172733"/>
    <lineage>
        <taxon>Bacteria</taxon>
        <taxon>Bacillati</taxon>
        <taxon>Bacillota</taxon>
        <taxon>Clostridia</taxon>
        <taxon>Eubacteriales</taxon>
        <taxon>environmental samples</taxon>
    </lineage>
</organism>
<feature type="transmembrane region" description="Helical" evidence="9">
    <location>
        <begin position="139"/>
        <end position="157"/>
    </location>
</feature>
<reference evidence="10" key="1">
    <citation type="submission" date="2016-04" db="EMBL/GenBank/DDBJ databases">
        <authorList>
            <person name="Evans L.H."/>
            <person name="Alamgir A."/>
            <person name="Owens N."/>
            <person name="Weber N.D."/>
            <person name="Virtaneva K."/>
            <person name="Barbian K."/>
            <person name="Babar A."/>
            <person name="Rosenke K."/>
        </authorList>
    </citation>
    <scope>NUCLEOTIDE SEQUENCE</scope>
    <source>
        <strain evidence="10">86</strain>
    </source>
</reference>
<evidence type="ECO:0000256" key="1">
    <source>
        <dbReference type="ARBA" id="ARBA00004651"/>
    </source>
</evidence>
<dbReference type="InterPro" id="IPR001851">
    <property type="entry name" value="ABC_transp_permease"/>
</dbReference>
<proteinExistence type="inferred from homology"/>
<keyword evidence="4 9" id="KW-0812">Transmembrane</keyword>
<sequence>MLIQFTITGISMGMLYALMAMGLILIVKAVGVLNFAHGQLFMLGAYLTWMLTYQMNLPVWGVAICGLICFAICGLAYMFSVYWPFRNSSWKVTVTISTLGASIALKEVVRLIWGSVSLSMAPVAPGVTHIGTAYLNNQYFLIIGVGGLLMLGVYFLFEKTFLGKIMQAVAQDRYEAELIGIPTIIAIACTYMVSMGLSGVGGWLAAPLFMVSQSLGSMAQKAFAGIVLGGFGSVKGAVVGGLLIGLIESFSVLITDSYKDAIVFLVLLIVLVIRPTGIFGEKIDEKA</sequence>
<feature type="transmembrane region" description="Helical" evidence="9">
    <location>
        <begin position="178"/>
        <end position="206"/>
    </location>
</feature>
<evidence type="ECO:0000313" key="10">
    <source>
        <dbReference type="EMBL" id="SBW10975.1"/>
    </source>
</evidence>
<protein>
    <submittedName>
        <fullName evidence="10">Branched-chain amino acid ABC transporter, permease protein</fullName>
    </submittedName>
</protein>
<accession>A0A212KHE4</accession>
<dbReference type="EMBL" id="FLUN01000001">
    <property type="protein sequence ID" value="SBW10975.1"/>
    <property type="molecule type" value="Genomic_DNA"/>
</dbReference>
<evidence type="ECO:0000256" key="3">
    <source>
        <dbReference type="ARBA" id="ARBA00022475"/>
    </source>
</evidence>
<feature type="transmembrane region" description="Helical" evidence="9">
    <location>
        <begin position="261"/>
        <end position="280"/>
    </location>
</feature>
<evidence type="ECO:0000256" key="8">
    <source>
        <dbReference type="ARBA" id="ARBA00037998"/>
    </source>
</evidence>
<evidence type="ECO:0000256" key="9">
    <source>
        <dbReference type="SAM" id="Phobius"/>
    </source>
</evidence>
<keyword evidence="6 9" id="KW-1133">Transmembrane helix</keyword>
<dbReference type="InterPro" id="IPR052157">
    <property type="entry name" value="BCAA_transport_permease"/>
</dbReference>
<keyword evidence="2" id="KW-0813">Transport</keyword>
<dbReference type="PANTHER" id="PTHR11795">
    <property type="entry name" value="BRANCHED-CHAIN AMINO ACID TRANSPORT SYSTEM PERMEASE PROTEIN LIVH"/>
    <property type="match status" value="1"/>
</dbReference>
<dbReference type="GO" id="GO:0006865">
    <property type="term" value="P:amino acid transport"/>
    <property type="evidence" value="ECO:0007669"/>
    <property type="project" value="UniProtKB-KW"/>
</dbReference>
<gene>
    <name evidence="10" type="ORF">KL86CLO1_13118</name>
</gene>
<evidence type="ECO:0000256" key="2">
    <source>
        <dbReference type="ARBA" id="ARBA00022448"/>
    </source>
</evidence>
<evidence type="ECO:0000256" key="5">
    <source>
        <dbReference type="ARBA" id="ARBA00022970"/>
    </source>
</evidence>
<evidence type="ECO:0000256" key="7">
    <source>
        <dbReference type="ARBA" id="ARBA00023136"/>
    </source>
</evidence>
<feature type="transmembrane region" description="Helical" evidence="9">
    <location>
        <begin position="57"/>
        <end position="80"/>
    </location>
</feature>
<evidence type="ECO:0000256" key="4">
    <source>
        <dbReference type="ARBA" id="ARBA00022692"/>
    </source>
</evidence>
<dbReference type="Pfam" id="PF02653">
    <property type="entry name" value="BPD_transp_2"/>
    <property type="match status" value="1"/>
</dbReference>
<keyword evidence="5" id="KW-0029">Amino-acid transport</keyword>
<feature type="transmembrane region" description="Helical" evidence="9">
    <location>
        <begin position="12"/>
        <end position="37"/>
    </location>
</feature>
<dbReference type="PANTHER" id="PTHR11795:SF445">
    <property type="entry name" value="AMINO ACID ABC TRANSPORTER PERMEASE PROTEIN"/>
    <property type="match status" value="1"/>
</dbReference>
<keyword evidence="7 9" id="KW-0472">Membrane</keyword>
<feature type="transmembrane region" description="Helical" evidence="9">
    <location>
        <begin position="226"/>
        <end position="254"/>
    </location>
</feature>
<dbReference type="CDD" id="cd06582">
    <property type="entry name" value="TM_PBP1_LivH_like"/>
    <property type="match status" value="1"/>
</dbReference>
<comment type="similarity">
    <text evidence="8">Belongs to the binding-protein-dependent transport system permease family. LivHM subfamily.</text>
</comment>
<keyword evidence="3" id="KW-1003">Cell membrane</keyword>
<name>A0A212KHE4_9FIRM</name>
<dbReference type="AlphaFoldDB" id="A0A212KHE4"/>
<dbReference type="GO" id="GO:0022857">
    <property type="term" value="F:transmembrane transporter activity"/>
    <property type="evidence" value="ECO:0007669"/>
    <property type="project" value="InterPro"/>
</dbReference>
<evidence type="ECO:0000256" key="6">
    <source>
        <dbReference type="ARBA" id="ARBA00022989"/>
    </source>
</evidence>